<dbReference type="AlphaFoldDB" id="A0A2V4P8T0"/>
<proteinExistence type="predicted"/>
<gene>
    <name evidence="1" type="ORF">C7C46_05595</name>
</gene>
<evidence type="ECO:0000313" key="1">
    <source>
        <dbReference type="EMBL" id="PYC86585.1"/>
    </source>
</evidence>
<dbReference type="Proteomes" id="UP000248039">
    <property type="component" value="Unassembled WGS sequence"/>
</dbReference>
<name>A0A2V4P8T0_9ACTN</name>
<reference evidence="1 2" key="1">
    <citation type="submission" date="2018-03" db="EMBL/GenBank/DDBJ databases">
        <title>Bioinformatic expansion and discovery of thiopeptide antibiotics.</title>
        <authorList>
            <person name="Schwalen C.J."/>
            <person name="Hudson G.A."/>
            <person name="Mitchell D.A."/>
        </authorList>
    </citation>
    <scope>NUCLEOTIDE SEQUENCE [LARGE SCALE GENOMIC DNA]</scope>
    <source>
        <strain evidence="1 2">ATCC 21389</strain>
    </source>
</reference>
<evidence type="ECO:0000313" key="2">
    <source>
        <dbReference type="Proteomes" id="UP000248039"/>
    </source>
</evidence>
<dbReference type="EMBL" id="PYBW01000019">
    <property type="protein sequence ID" value="PYC86585.1"/>
    <property type="molecule type" value="Genomic_DNA"/>
</dbReference>
<keyword evidence="2" id="KW-1185">Reference proteome</keyword>
<accession>A0A2V4P8T0</accession>
<sequence>MRRLADLGPHAAGYADRLRTMAAATEDSWVSVEAAHALWAATGDTEAAVPTLLTAVQRLADGVFYPVMLTAVRYLTRMGSAARPAARALRDLPSLDRRVHSSGNWRAFTQDEAIRAAVGELLATAG</sequence>
<protein>
    <submittedName>
        <fullName evidence="1">Uncharacterized protein</fullName>
    </submittedName>
</protein>
<organism evidence="1 2">
    <name type="scientific">Streptomyces tateyamensis</name>
    <dbReference type="NCBI Taxonomy" id="565073"/>
    <lineage>
        <taxon>Bacteria</taxon>
        <taxon>Bacillati</taxon>
        <taxon>Actinomycetota</taxon>
        <taxon>Actinomycetes</taxon>
        <taxon>Kitasatosporales</taxon>
        <taxon>Streptomycetaceae</taxon>
        <taxon>Streptomyces</taxon>
    </lineage>
</organism>
<comment type="caution">
    <text evidence="1">The sequence shown here is derived from an EMBL/GenBank/DDBJ whole genome shotgun (WGS) entry which is preliminary data.</text>
</comment>